<feature type="binding site" evidence="7">
    <location>
        <begin position="40"/>
        <end position="42"/>
    </location>
    <ligand>
        <name>S-adenosyl-L-methionine</name>
        <dbReference type="ChEBI" id="CHEBI:59789"/>
    </ligand>
</feature>
<feature type="binding site" evidence="7">
    <location>
        <position position="106"/>
    </location>
    <ligand>
        <name>S-adenosyl-L-methionine</name>
        <dbReference type="ChEBI" id="CHEBI:59789"/>
    </ligand>
</feature>
<keyword evidence="4 7" id="KW-0489">Methyltransferase</keyword>
<keyword evidence="2 7" id="KW-0963">Cytoplasm</keyword>
<evidence type="ECO:0000256" key="4">
    <source>
        <dbReference type="ARBA" id="ARBA00022603"/>
    </source>
</evidence>
<dbReference type="Pfam" id="PF01795">
    <property type="entry name" value="Methyltransf_5"/>
    <property type="match status" value="1"/>
</dbReference>
<dbReference type="PANTHER" id="PTHR11265">
    <property type="entry name" value="S-ADENOSYL-METHYLTRANSFERASE MRAW"/>
    <property type="match status" value="1"/>
</dbReference>
<dbReference type="Gene3D" id="3.40.50.150">
    <property type="entry name" value="Vaccinia Virus protein VP39"/>
    <property type="match status" value="1"/>
</dbReference>
<organism evidence="8 9">
    <name type="scientific">Aggregatibacter aphrophilus ATCC 33389</name>
    <dbReference type="NCBI Taxonomy" id="985008"/>
    <lineage>
        <taxon>Bacteria</taxon>
        <taxon>Pseudomonadati</taxon>
        <taxon>Pseudomonadota</taxon>
        <taxon>Gammaproteobacteria</taxon>
        <taxon>Pasteurellales</taxon>
        <taxon>Pasteurellaceae</taxon>
        <taxon>Aggregatibacter</taxon>
    </lineage>
</organism>
<dbReference type="InterPro" id="IPR029063">
    <property type="entry name" value="SAM-dependent_MTases_sf"/>
</dbReference>
<feature type="binding site" evidence="7">
    <location>
        <position position="113"/>
    </location>
    <ligand>
        <name>S-adenosyl-L-methionine</name>
        <dbReference type="ChEBI" id="CHEBI:59789"/>
    </ligand>
</feature>
<dbReference type="FunFam" id="1.10.150.170:FF:000001">
    <property type="entry name" value="Ribosomal RNA small subunit methyltransferase H"/>
    <property type="match status" value="1"/>
</dbReference>
<protein>
    <recommendedName>
        <fullName evidence="7">Ribosomal RNA small subunit methyltransferase H</fullName>
        <ecNumber evidence="7">2.1.1.199</ecNumber>
    </recommendedName>
    <alternativeName>
        <fullName evidence="7">16S rRNA m(4)C1402 methyltransferase</fullName>
    </alternativeName>
    <alternativeName>
        <fullName evidence="7">rRNA (cytosine-N(4)-)-methyltransferase RsmH</fullName>
    </alternativeName>
</protein>
<evidence type="ECO:0000256" key="6">
    <source>
        <dbReference type="ARBA" id="ARBA00022691"/>
    </source>
</evidence>
<keyword evidence="3 7" id="KW-0698">rRNA processing</keyword>
<dbReference type="RefSeq" id="WP_050332851.1">
    <property type="nucleotide sequence ID" value="NZ_AEWB02000016.1"/>
</dbReference>
<dbReference type="EMBL" id="LR134327">
    <property type="protein sequence ID" value="VEF42117.1"/>
    <property type="molecule type" value="Genomic_DNA"/>
</dbReference>
<comment type="subcellular location">
    <subcellularLocation>
        <location evidence="7">Cytoplasm</location>
    </subcellularLocation>
</comment>
<name>A0A448F7W6_AGGAP</name>
<comment type="similarity">
    <text evidence="1 7">Belongs to the methyltransferase superfamily. RsmH family.</text>
</comment>
<evidence type="ECO:0000313" key="9">
    <source>
        <dbReference type="Proteomes" id="UP000272690"/>
    </source>
</evidence>
<sequence>MTHLNAFSSVEHSTVLLHETVDGLALKENGIYIDGTFGRGGHSRLILSKLSANGKLIAIDRDPKAVAEAQKIQDPRFQIEHNTFSEILSICEKRGLVGKIDGILLDLGVSSPQLDDAARGFSFMKDGPLDMRMDDSKGISAAEWLQQVSEQDLAWVLKTFGEERFAKKIAKAIVDYNKSAVQNGNEFLTRTLQLAELIAHTVPFKDKHKHPATRSFQAIRIFINAELDELEKVLQSALTVLAPAGRLSVISFHSLEDRMVKHFMRKQSQGREIPKGLPLREDQIQRNQTLKVIGKAIMPTDAEIAQNPRARSAVLRVAERLN</sequence>
<dbReference type="PIRSF" id="PIRSF004486">
    <property type="entry name" value="MraW"/>
    <property type="match status" value="1"/>
</dbReference>
<evidence type="ECO:0000256" key="1">
    <source>
        <dbReference type="ARBA" id="ARBA00010396"/>
    </source>
</evidence>
<feature type="binding site" evidence="7">
    <location>
        <position position="84"/>
    </location>
    <ligand>
        <name>S-adenosyl-L-methionine</name>
        <dbReference type="ChEBI" id="CHEBI:59789"/>
    </ligand>
</feature>
<dbReference type="SUPFAM" id="SSF81799">
    <property type="entry name" value="Putative methyltransferase TM0872, insert domain"/>
    <property type="match status" value="1"/>
</dbReference>
<dbReference type="InterPro" id="IPR023397">
    <property type="entry name" value="SAM-dep_MeTrfase_MraW_recog"/>
</dbReference>
<dbReference type="InterPro" id="IPR002903">
    <property type="entry name" value="RsmH"/>
</dbReference>
<dbReference type="Proteomes" id="UP000272690">
    <property type="component" value="Chromosome"/>
</dbReference>
<dbReference type="HAMAP" id="MF_01007">
    <property type="entry name" value="16SrRNA_methyltr_H"/>
    <property type="match status" value="1"/>
</dbReference>
<dbReference type="SUPFAM" id="SSF53335">
    <property type="entry name" value="S-adenosyl-L-methionine-dependent methyltransferases"/>
    <property type="match status" value="1"/>
</dbReference>
<gene>
    <name evidence="7 8" type="primary">rsmH</name>
    <name evidence="8" type="ORF">NCTC5906_00799</name>
</gene>
<dbReference type="Gene3D" id="1.10.150.170">
    <property type="entry name" value="Putative methyltransferase TM0872, insert domain"/>
    <property type="match status" value="1"/>
</dbReference>
<dbReference type="GO" id="GO:0070475">
    <property type="term" value="P:rRNA base methylation"/>
    <property type="evidence" value="ECO:0007669"/>
    <property type="project" value="UniProtKB-UniRule"/>
</dbReference>
<dbReference type="GO" id="GO:0005737">
    <property type="term" value="C:cytoplasm"/>
    <property type="evidence" value="ECO:0007669"/>
    <property type="project" value="UniProtKB-SubCell"/>
</dbReference>
<dbReference type="NCBIfam" id="TIGR00006">
    <property type="entry name" value="16S rRNA (cytosine(1402)-N(4))-methyltransferase RsmH"/>
    <property type="match status" value="1"/>
</dbReference>
<keyword evidence="5 7" id="KW-0808">Transferase</keyword>
<dbReference type="PANTHER" id="PTHR11265:SF0">
    <property type="entry name" value="12S RRNA N4-METHYLCYTIDINE METHYLTRANSFERASE"/>
    <property type="match status" value="1"/>
</dbReference>
<comment type="function">
    <text evidence="7">Specifically methylates the N4 position of cytidine in position 1402 (C1402) of 16S rRNA.</text>
</comment>
<reference evidence="8 9" key="1">
    <citation type="submission" date="2018-12" db="EMBL/GenBank/DDBJ databases">
        <authorList>
            <consortium name="Pathogen Informatics"/>
        </authorList>
    </citation>
    <scope>NUCLEOTIDE SEQUENCE [LARGE SCALE GENOMIC DNA]</scope>
    <source>
        <strain evidence="8 9">NCTC5906</strain>
    </source>
</reference>
<dbReference type="AlphaFoldDB" id="A0A448F7W6"/>
<evidence type="ECO:0000256" key="5">
    <source>
        <dbReference type="ARBA" id="ARBA00022679"/>
    </source>
</evidence>
<evidence type="ECO:0000256" key="2">
    <source>
        <dbReference type="ARBA" id="ARBA00022490"/>
    </source>
</evidence>
<dbReference type="GeneID" id="49635216"/>
<dbReference type="OrthoDB" id="9806637at2"/>
<dbReference type="GO" id="GO:0071424">
    <property type="term" value="F:rRNA (cytosine-N4-)-methyltransferase activity"/>
    <property type="evidence" value="ECO:0007669"/>
    <property type="project" value="UniProtKB-UniRule"/>
</dbReference>
<feature type="binding site" evidence="7">
    <location>
        <position position="60"/>
    </location>
    <ligand>
        <name>S-adenosyl-L-methionine</name>
        <dbReference type="ChEBI" id="CHEBI:59789"/>
    </ligand>
</feature>
<keyword evidence="6 7" id="KW-0949">S-adenosyl-L-methionine</keyword>
<evidence type="ECO:0000256" key="3">
    <source>
        <dbReference type="ARBA" id="ARBA00022552"/>
    </source>
</evidence>
<dbReference type="EC" id="2.1.1.199" evidence="7"/>
<proteinExistence type="inferred from homology"/>
<evidence type="ECO:0000256" key="7">
    <source>
        <dbReference type="HAMAP-Rule" id="MF_01007"/>
    </source>
</evidence>
<evidence type="ECO:0000313" key="8">
    <source>
        <dbReference type="EMBL" id="VEF42117.1"/>
    </source>
</evidence>
<accession>A0A448F7W6</accession>
<comment type="catalytic activity">
    <reaction evidence="7">
        <text>cytidine(1402) in 16S rRNA + S-adenosyl-L-methionine = N(4)-methylcytidine(1402) in 16S rRNA + S-adenosyl-L-homocysteine + H(+)</text>
        <dbReference type="Rhea" id="RHEA:42928"/>
        <dbReference type="Rhea" id="RHEA-COMP:10286"/>
        <dbReference type="Rhea" id="RHEA-COMP:10287"/>
        <dbReference type="ChEBI" id="CHEBI:15378"/>
        <dbReference type="ChEBI" id="CHEBI:57856"/>
        <dbReference type="ChEBI" id="CHEBI:59789"/>
        <dbReference type="ChEBI" id="CHEBI:74506"/>
        <dbReference type="ChEBI" id="CHEBI:82748"/>
        <dbReference type="EC" id="2.1.1.199"/>
    </reaction>
</comment>